<organism evidence="1 2">
    <name type="scientific">Klebsiella phage KPP2020</name>
    <dbReference type="NCBI Taxonomy" id="3017288"/>
    <lineage>
        <taxon>Viruses</taxon>
        <taxon>Duplodnaviria</taxon>
        <taxon>Heunggongvirae</taxon>
        <taxon>Uroviricota</taxon>
        <taxon>Caudoviricetes</taxon>
        <taxon>Drexlerviridae</taxon>
        <taxon>Webervirus</taxon>
        <taxon>Webervirus KPP2020</taxon>
    </lineage>
</organism>
<sequence>MIHEVKSGEQVVATITQRHVVAFQINIPGTFDMQSLDVPVWANTVAIDADGSIWAYESMAEDVRIVCEEHKAWSDWGKVEANMQEIGEMPCVPDWTEAKIDLRAMK</sequence>
<gene>
    <name evidence="1" type="ORF">KPP2020_052</name>
</gene>
<evidence type="ECO:0000313" key="2">
    <source>
        <dbReference type="Proteomes" id="UP001217198"/>
    </source>
</evidence>
<evidence type="ECO:0000313" key="1">
    <source>
        <dbReference type="EMBL" id="WCR32872.1"/>
    </source>
</evidence>
<keyword evidence="2" id="KW-1185">Reference proteome</keyword>
<reference evidence="1" key="1">
    <citation type="submission" date="2022-12" db="EMBL/GenBank/DDBJ databases">
        <authorList>
            <person name="Lee J.-H."/>
            <person name="Jung S.-H."/>
        </authorList>
    </citation>
    <scope>NUCLEOTIDE SEQUENCE</scope>
</reference>
<dbReference type="EMBL" id="OQ031071">
    <property type="protein sequence ID" value="WCR32872.1"/>
    <property type="molecule type" value="Genomic_DNA"/>
</dbReference>
<dbReference type="Proteomes" id="UP001217198">
    <property type="component" value="Segment"/>
</dbReference>
<accession>A0AAE9YA14</accession>
<name>A0AAE9YA14_9CAUD</name>
<protein>
    <submittedName>
        <fullName evidence="1">Uncharacterized protein</fullName>
    </submittedName>
</protein>
<proteinExistence type="predicted"/>